<feature type="domain" description="PKD" evidence="1">
    <location>
        <begin position="527"/>
        <end position="614"/>
    </location>
</feature>
<dbReference type="InterPro" id="IPR013783">
    <property type="entry name" value="Ig-like_fold"/>
</dbReference>
<name>A0A7X1E7T8_9BACT</name>
<dbReference type="RefSeq" id="WP_185659483.1">
    <property type="nucleotide sequence ID" value="NZ_CAWPOO010000006.1"/>
</dbReference>
<dbReference type="PROSITE" id="PS50093">
    <property type="entry name" value="PKD"/>
    <property type="match status" value="1"/>
</dbReference>
<evidence type="ECO:0000259" key="1">
    <source>
        <dbReference type="PROSITE" id="PS50093"/>
    </source>
</evidence>
<dbReference type="SUPFAM" id="SSF110296">
    <property type="entry name" value="Oligoxyloglucan reducing end-specific cellobiohydrolase"/>
    <property type="match status" value="1"/>
</dbReference>
<evidence type="ECO:0000313" key="2">
    <source>
        <dbReference type="EMBL" id="MBC2605614.1"/>
    </source>
</evidence>
<dbReference type="InterPro" id="IPR000601">
    <property type="entry name" value="PKD_dom"/>
</dbReference>
<organism evidence="2 3">
    <name type="scientific">Pelagicoccus albus</name>
    <dbReference type="NCBI Taxonomy" id="415222"/>
    <lineage>
        <taxon>Bacteria</taxon>
        <taxon>Pseudomonadati</taxon>
        <taxon>Verrucomicrobiota</taxon>
        <taxon>Opitutia</taxon>
        <taxon>Puniceicoccales</taxon>
        <taxon>Pelagicoccaceae</taxon>
        <taxon>Pelagicoccus</taxon>
    </lineage>
</organism>
<dbReference type="SMART" id="SM00089">
    <property type="entry name" value="PKD"/>
    <property type="match status" value="2"/>
</dbReference>
<comment type="caution">
    <text evidence="2">The sequence shown here is derived from an EMBL/GenBank/DDBJ whole genome shotgun (WGS) entry which is preliminary data.</text>
</comment>
<dbReference type="Pfam" id="PF18911">
    <property type="entry name" value="PKD_4"/>
    <property type="match status" value="1"/>
</dbReference>
<dbReference type="SUPFAM" id="SSF49299">
    <property type="entry name" value="PKD domain"/>
    <property type="match status" value="1"/>
</dbReference>
<dbReference type="InterPro" id="IPR022409">
    <property type="entry name" value="PKD/Chitinase_dom"/>
</dbReference>
<protein>
    <submittedName>
        <fullName evidence="2">PKD domain-containing protein</fullName>
    </submittedName>
</protein>
<reference evidence="2 3" key="1">
    <citation type="submission" date="2020-07" db="EMBL/GenBank/DDBJ databases">
        <authorList>
            <person name="Feng X."/>
        </authorList>
    </citation>
    <scope>NUCLEOTIDE SEQUENCE [LARGE SCALE GENOMIC DNA]</scope>
    <source>
        <strain evidence="2 3">JCM23202</strain>
    </source>
</reference>
<gene>
    <name evidence="2" type="ORF">H5P27_06115</name>
</gene>
<keyword evidence="3" id="KW-1185">Reference proteome</keyword>
<dbReference type="InterPro" id="IPR035986">
    <property type="entry name" value="PKD_dom_sf"/>
</dbReference>
<dbReference type="Gene3D" id="2.60.40.10">
    <property type="entry name" value="Immunoglobulins"/>
    <property type="match status" value="1"/>
</dbReference>
<proteinExistence type="predicted"/>
<dbReference type="EMBL" id="JACHVC010000006">
    <property type="protein sequence ID" value="MBC2605614.1"/>
    <property type="molecule type" value="Genomic_DNA"/>
</dbReference>
<dbReference type="Proteomes" id="UP000526501">
    <property type="component" value="Unassembled WGS sequence"/>
</dbReference>
<accession>A0A7X1E7T8</accession>
<dbReference type="CDD" id="cd00146">
    <property type="entry name" value="PKD"/>
    <property type="match status" value="1"/>
</dbReference>
<sequence length="2233" mass="240977">MRNTTYILIAIALGSLALVLIPETSQDKTGPASIIEGEIRYASTQALPQDLEEIRPSSRIPAPAPFSFSNLRETAIEDCESLTAILDKSDSAIADTASNRASAQKRLAALQWLLDHDTDTAARLALTETQRAKLPSIWGSNLVESRIRQTAFINVFPIDSVKGTIVTARTDEGSLQFQPGYPIAAVSGTAEIDYIETEGKTALVSAVSELDPIEFPQSTTVQSDFGSDVAEITSAASSTSTYNKLVHVRFSDQDAYTVSDTSYIDETSAFLYETSLQKYANGVTADTAVYDLPQTADYYSYHIEELLSDVRSVYLAETGNSIESYNVITYFPASDAFTFEATASIDGSDVLLNGANTFHQLSHNLGHLLGLHHAESANYPGGVSEELGDNFDVMGNGQQSTDLFGVFSLLRRGWVTESQIGIAGEGTYRIYNSEAVEAKYSEKLGYLVQRGEGATYLVSYRAVNSPDSAYIQWVKDSETASYIDAPIVGEPFLSHNRDFKATVTDSGGAAPYNWIDVQVEAFDPIPLDTPVLTSPDTANARESVSLSVYVPNHEEEDILYTWEFDDGQTAYGSEISWVFAAGGSRTVTVTALDSSGASSSVSKTIEVSDPLSTFTSFSGFPEQANSVTFVGPVHTALTSEGAVFTSADGQQWTREGSLPQSQIYTGYLTASNGDTIAVATQNSETLSQSIVASSDGGRSWNTADLSILSAGETIAAIETSGDSFVIATNTLLDSSWAIGIYSSDNALSWTLKSTISSSEPAESLDNANGHLIVTGDNGALYASDNLTLWVDLSLQNGEGLESRGVASNGTRIIALQSDAIFQTLDSAYDWDILSHSAPVSFGDHVESFHNLWLSIGDDIAIATENLTTSLPESWGVYSEIPGSIRKTHQGRIWAYGDQYSYSSEPIETFTAPSVSLTASDTGLARTNIEASASGADSYAWKTAQGWKYGASVSLSFPIGGTKQIETYGTQGEATALATSDIEISDPLLTWNLAYEMGDTPISTASQTGSFNSATTAYVLNGAPFNPASWEGNDLGLDQIDLFKNLNGTYFAAGLVDGTPSYCYSEDGSSWTAPVAAPFAIVDIAWIEGKAFAIAADGQTMTSENLTTWTGGAIPGLSSVKAIAFDGDIAIIIGNDTWISEDSGASWTARSISGPSNCSALIPTQSGFYAIADETLRYDLTTEKWETTELPDGISDIVSLNGVYYALNPTTDELYASFEGIHWESADLPISIAFLSANGDTLLGASSDGSIYAAGEMGVPPSITSFTIGQGASSTYHASIGVDIETSGVATHYRISDSNVTSYDWIELEDISNLWLSEPFGTKTFHVQVAGDWGVSSLASTSIDFVDGPPAVETISFSEAVDSVVTTKYLSLSFATNKAIEEYLISEDPTFDGAEWLEYQSDMSFTLSEGSGLKTVYLKVRNENGVSETQSLEVTLEANPPVIDSASYSAASNQTENSIELSYQSSGYTEYQISLENDFSEALWTEMPEDGILTATFPSEDGSYYVYARLQNEHGVSDPYEIQIDLDIPDPAILTAITSPDSASSQYVKISLEVSGDPSFEFMTSTDETFSDASPADLPSDNIVIATLPGFGRHQVYVKVWNSFGSSQDSFLIDYGTAAILESFTAPSETDNEAITLTLECSGSGNIEYQASLDPDFAGEQWLSLPENGSIAFNLPSYEGEHTVYTRIRNAFGPTEALSSTCALRFPVPSIATLSGTETTASTVNTLSLEYDSRLPTEYQISLNGDFSDCEWIEMTEDGTIEFTLPEADGNYSIHTRLRNANGVSGTSVHEVTLNFPEPASLLGIAYESIASSKTVTLELELEGDPSFEYKLSYDEDFSDCEWAELPSDYIIEANLPDSGDHTLWVKLKNDYGESQALDATIRYGSPAILTSIDCEPSGYSNLVELSLEYEGTETLQYQASLSDTFENSSWLTFEGDGSLDYVLPTEIGSYEIYVRLRNGFGNTQTLSSQYELIAAPTPPPEIVSIATGETSESTDINLSLLYEGEGTIEYETSFDPNFENCSWEPLDSTDIPIELPAIAGIHTVYVRLKSEYGVSEIQSSEVELLLAPTITSWDLFDNQGMPYASGSVHYEGSGEIEYTISWNPKYLDSGWTTLSSNTISCDLPDRVGAYTIYIKLRNEIGESPLASASATVKSQEDRESSLIPPSIRHLGVLGNEQLVEITGLETNNRYILYGSSDLQEWSEIETLPVENPITRTIPISNAFLRVTCESIPD</sequence>
<evidence type="ECO:0000313" key="3">
    <source>
        <dbReference type="Proteomes" id="UP000526501"/>
    </source>
</evidence>